<dbReference type="SMART" id="SM00466">
    <property type="entry name" value="SRA"/>
    <property type="match status" value="1"/>
</dbReference>
<evidence type="ECO:0000313" key="6">
    <source>
        <dbReference type="Proteomes" id="UP001219525"/>
    </source>
</evidence>
<dbReference type="GO" id="GO:0005634">
    <property type="term" value="C:nucleus"/>
    <property type="evidence" value="ECO:0007669"/>
    <property type="project" value="UniProtKB-SubCell"/>
</dbReference>
<protein>
    <submittedName>
        <fullName evidence="5">PUA-like domain-containing protein</fullName>
    </submittedName>
</protein>
<dbReference type="Pfam" id="PF02182">
    <property type="entry name" value="SAD_SRA"/>
    <property type="match status" value="1"/>
</dbReference>
<proteinExistence type="predicted"/>
<gene>
    <name evidence="5" type="ORF">GGX14DRAFT_636350</name>
</gene>
<dbReference type="InterPro" id="IPR003105">
    <property type="entry name" value="SRA_YDG"/>
</dbReference>
<dbReference type="GO" id="GO:0061630">
    <property type="term" value="F:ubiquitin protein ligase activity"/>
    <property type="evidence" value="ECO:0007669"/>
    <property type="project" value="TreeGrafter"/>
</dbReference>
<feature type="compositionally biased region" description="Basic and acidic residues" evidence="3">
    <location>
        <begin position="74"/>
        <end position="86"/>
    </location>
</feature>
<dbReference type="Gene3D" id="2.30.280.10">
    <property type="entry name" value="SRA-YDG"/>
    <property type="match status" value="1"/>
</dbReference>
<dbReference type="EMBL" id="JARJCW010000037">
    <property type="protein sequence ID" value="KAJ7207122.1"/>
    <property type="molecule type" value="Genomic_DNA"/>
</dbReference>
<dbReference type="InterPro" id="IPR045134">
    <property type="entry name" value="UHRF1/2-like"/>
</dbReference>
<accession>A0AAD6VE55</accession>
<organism evidence="5 6">
    <name type="scientific">Mycena pura</name>
    <dbReference type="NCBI Taxonomy" id="153505"/>
    <lineage>
        <taxon>Eukaryota</taxon>
        <taxon>Fungi</taxon>
        <taxon>Dikarya</taxon>
        <taxon>Basidiomycota</taxon>
        <taxon>Agaricomycotina</taxon>
        <taxon>Agaricomycetes</taxon>
        <taxon>Agaricomycetidae</taxon>
        <taxon>Agaricales</taxon>
        <taxon>Marasmiineae</taxon>
        <taxon>Mycenaceae</taxon>
        <taxon>Mycena</taxon>
    </lineage>
</organism>
<dbReference type="InterPro" id="IPR015947">
    <property type="entry name" value="PUA-like_sf"/>
</dbReference>
<feature type="region of interest" description="Disordered" evidence="3">
    <location>
        <begin position="169"/>
        <end position="188"/>
    </location>
</feature>
<feature type="domain" description="YDG" evidence="4">
    <location>
        <begin position="10"/>
        <end position="162"/>
    </location>
</feature>
<evidence type="ECO:0000256" key="2">
    <source>
        <dbReference type="PROSITE-ProRule" id="PRU00358"/>
    </source>
</evidence>
<feature type="region of interest" description="Disordered" evidence="3">
    <location>
        <begin position="72"/>
        <end position="105"/>
    </location>
</feature>
<dbReference type="PANTHER" id="PTHR14140">
    <property type="entry name" value="E3 UBIQUITIN-PROTEIN LIGASE UHRF-RELATED"/>
    <property type="match status" value="1"/>
</dbReference>
<evidence type="ECO:0000259" key="4">
    <source>
        <dbReference type="PROSITE" id="PS51015"/>
    </source>
</evidence>
<sequence length="213" mass="23703">MVRPDPRVHGDITGLPVGLLFADRADLYDSGLHGTKEAGIFGTKDENGAFSIVLNQGYEDDEDKGDVIIYTGEGKGKPEPGQELRPGKNTQQGPQSMKTPKNAALKENKRTGFPVRVIRGPNGSEVYSPRRGYRYDGLYNVVEAYMETGKAGFKMCRFELRRCTEPSQEPLPTHIMGDGLEDKFWSPGGLETLLEPELRRARRKSPESSDRRS</sequence>
<evidence type="ECO:0000256" key="1">
    <source>
        <dbReference type="ARBA" id="ARBA00023242"/>
    </source>
</evidence>
<feature type="compositionally biased region" description="Polar residues" evidence="3">
    <location>
        <begin position="88"/>
        <end position="99"/>
    </location>
</feature>
<dbReference type="GO" id="GO:0044027">
    <property type="term" value="P:negative regulation of gene expression via chromosomal CpG island methylation"/>
    <property type="evidence" value="ECO:0007669"/>
    <property type="project" value="TreeGrafter"/>
</dbReference>
<comment type="caution">
    <text evidence="5">The sequence shown here is derived from an EMBL/GenBank/DDBJ whole genome shotgun (WGS) entry which is preliminary data.</text>
</comment>
<dbReference type="InterPro" id="IPR036987">
    <property type="entry name" value="SRA-YDG_sf"/>
</dbReference>
<dbReference type="SUPFAM" id="SSF88697">
    <property type="entry name" value="PUA domain-like"/>
    <property type="match status" value="1"/>
</dbReference>
<dbReference type="Proteomes" id="UP001219525">
    <property type="component" value="Unassembled WGS sequence"/>
</dbReference>
<dbReference type="GO" id="GO:0016567">
    <property type="term" value="P:protein ubiquitination"/>
    <property type="evidence" value="ECO:0007669"/>
    <property type="project" value="TreeGrafter"/>
</dbReference>
<evidence type="ECO:0000256" key="3">
    <source>
        <dbReference type="SAM" id="MobiDB-lite"/>
    </source>
</evidence>
<dbReference type="AlphaFoldDB" id="A0AAD6VE55"/>
<name>A0AAD6VE55_9AGAR</name>
<keyword evidence="1 2" id="KW-0539">Nucleus</keyword>
<keyword evidence="6" id="KW-1185">Reference proteome</keyword>
<comment type="subcellular location">
    <subcellularLocation>
        <location evidence="2">Nucleus</location>
    </subcellularLocation>
</comment>
<evidence type="ECO:0000313" key="5">
    <source>
        <dbReference type="EMBL" id="KAJ7207122.1"/>
    </source>
</evidence>
<reference evidence="5" key="1">
    <citation type="submission" date="2023-03" db="EMBL/GenBank/DDBJ databases">
        <title>Massive genome expansion in bonnet fungi (Mycena s.s.) driven by repeated elements and novel gene families across ecological guilds.</title>
        <authorList>
            <consortium name="Lawrence Berkeley National Laboratory"/>
            <person name="Harder C.B."/>
            <person name="Miyauchi S."/>
            <person name="Viragh M."/>
            <person name="Kuo A."/>
            <person name="Thoen E."/>
            <person name="Andreopoulos B."/>
            <person name="Lu D."/>
            <person name="Skrede I."/>
            <person name="Drula E."/>
            <person name="Henrissat B."/>
            <person name="Morin E."/>
            <person name="Kohler A."/>
            <person name="Barry K."/>
            <person name="LaButti K."/>
            <person name="Morin E."/>
            <person name="Salamov A."/>
            <person name="Lipzen A."/>
            <person name="Mereny Z."/>
            <person name="Hegedus B."/>
            <person name="Baldrian P."/>
            <person name="Stursova M."/>
            <person name="Weitz H."/>
            <person name="Taylor A."/>
            <person name="Grigoriev I.V."/>
            <person name="Nagy L.G."/>
            <person name="Martin F."/>
            <person name="Kauserud H."/>
        </authorList>
    </citation>
    <scope>NUCLEOTIDE SEQUENCE</scope>
    <source>
        <strain evidence="5">9144</strain>
    </source>
</reference>
<dbReference type="PROSITE" id="PS51015">
    <property type="entry name" value="YDG"/>
    <property type="match status" value="1"/>
</dbReference>
<dbReference type="PANTHER" id="PTHR14140:SF27">
    <property type="entry name" value="OS04G0289800 PROTEIN"/>
    <property type="match status" value="1"/>
</dbReference>